<dbReference type="EMBL" id="MUAL01000146">
    <property type="protein sequence ID" value="OOR17062.1"/>
    <property type="molecule type" value="Genomic_DNA"/>
</dbReference>
<dbReference type="AlphaFoldDB" id="A0A1S9U4F6"/>
<proteinExistence type="predicted"/>
<feature type="transmembrane region" description="Helical" evidence="1">
    <location>
        <begin position="76"/>
        <end position="97"/>
    </location>
</feature>
<organism evidence="2 3">
    <name type="scientific">Bacillus cereus</name>
    <dbReference type="NCBI Taxonomy" id="1396"/>
    <lineage>
        <taxon>Bacteria</taxon>
        <taxon>Bacillati</taxon>
        <taxon>Bacillota</taxon>
        <taxon>Bacilli</taxon>
        <taxon>Bacillales</taxon>
        <taxon>Bacillaceae</taxon>
        <taxon>Bacillus</taxon>
        <taxon>Bacillus cereus group</taxon>
    </lineage>
</organism>
<sequence>MFLSGIFCTRTVFFIFSLLYYYLMQDSSNKRYELTKKQFEYFIEEVSLIQNDELTALQNTYLVKPFEELKSTLLKFFIIIGSINLFLLIAFLVFICVRYNYCLC</sequence>
<evidence type="ECO:0000313" key="3">
    <source>
        <dbReference type="Proteomes" id="UP000191124"/>
    </source>
</evidence>
<keyword evidence="1" id="KW-1133">Transmembrane helix</keyword>
<feature type="transmembrane region" description="Helical" evidence="1">
    <location>
        <begin position="7"/>
        <end position="24"/>
    </location>
</feature>
<gene>
    <name evidence="2" type="ORF">BW892_27910</name>
</gene>
<name>A0A1S9U4F6_BACCE</name>
<keyword evidence="1" id="KW-0812">Transmembrane</keyword>
<keyword evidence="1" id="KW-0472">Membrane</keyword>
<protein>
    <submittedName>
        <fullName evidence="2">Uncharacterized protein</fullName>
    </submittedName>
</protein>
<reference evidence="2 3" key="1">
    <citation type="submission" date="2017-01" db="EMBL/GenBank/DDBJ databases">
        <title>Bacillus cereus isolates.</title>
        <authorList>
            <person name="Beno S.M."/>
        </authorList>
    </citation>
    <scope>NUCLEOTIDE SEQUENCE [LARGE SCALE GENOMIC DNA]</scope>
    <source>
        <strain evidence="2 3">FSL M7-1219</strain>
    </source>
</reference>
<evidence type="ECO:0000313" key="2">
    <source>
        <dbReference type="EMBL" id="OOR17062.1"/>
    </source>
</evidence>
<accession>A0A1S9U4F6</accession>
<comment type="caution">
    <text evidence="2">The sequence shown here is derived from an EMBL/GenBank/DDBJ whole genome shotgun (WGS) entry which is preliminary data.</text>
</comment>
<dbReference type="Proteomes" id="UP000191124">
    <property type="component" value="Unassembled WGS sequence"/>
</dbReference>
<evidence type="ECO:0000256" key="1">
    <source>
        <dbReference type="SAM" id="Phobius"/>
    </source>
</evidence>